<dbReference type="PANTHER" id="PTHR22957">
    <property type="entry name" value="TBC1 DOMAIN FAMILY MEMBER GTPASE-ACTIVATING PROTEIN"/>
    <property type="match status" value="1"/>
</dbReference>
<evidence type="ECO:0000313" key="3">
    <source>
        <dbReference type="EMBL" id="CAE0373904.1"/>
    </source>
</evidence>
<dbReference type="PROSITE" id="PS50086">
    <property type="entry name" value="TBC_RABGAP"/>
    <property type="match status" value="1"/>
</dbReference>
<feature type="compositionally biased region" description="Polar residues" evidence="1">
    <location>
        <begin position="428"/>
        <end position="438"/>
    </location>
</feature>
<feature type="domain" description="Rab-GAP TBC" evidence="2">
    <location>
        <begin position="106"/>
        <end position="334"/>
    </location>
</feature>
<reference evidence="3" key="1">
    <citation type="submission" date="2021-01" db="EMBL/GenBank/DDBJ databases">
        <authorList>
            <person name="Corre E."/>
            <person name="Pelletier E."/>
            <person name="Niang G."/>
            <person name="Scheremetjew M."/>
            <person name="Finn R."/>
            <person name="Kale V."/>
            <person name="Holt S."/>
            <person name="Cochrane G."/>
            <person name="Meng A."/>
            <person name="Brown T."/>
            <person name="Cohen L."/>
        </authorList>
    </citation>
    <scope>NUCLEOTIDE SEQUENCE</scope>
    <source>
        <strain evidence="3">CCMP1510</strain>
    </source>
</reference>
<gene>
    <name evidence="3" type="ORF">ALAG00032_LOCUS14706</name>
</gene>
<organism evidence="3">
    <name type="scientific">Aureoumbra lagunensis</name>
    <dbReference type="NCBI Taxonomy" id="44058"/>
    <lineage>
        <taxon>Eukaryota</taxon>
        <taxon>Sar</taxon>
        <taxon>Stramenopiles</taxon>
        <taxon>Ochrophyta</taxon>
        <taxon>Pelagophyceae</taxon>
        <taxon>Pelagomonadales</taxon>
        <taxon>Aureoumbra</taxon>
    </lineage>
</organism>
<name>A0A7S3NPE7_9STRA</name>
<feature type="compositionally biased region" description="Low complexity" evidence="1">
    <location>
        <begin position="439"/>
        <end position="456"/>
    </location>
</feature>
<sequence>MEERYEVLVSEPGPLYMRLEAPNLKIKSWDPTPHGGPGPIEVIGRVRIGDTLVGIGETRLDSMDFQACVTLIKHAPRPCIFHFSRIKKGAQLFNSMDELKKSANDGLVATKRALVWRILLKYLPIEESQWSEKLVNQRKLYAQFLQEFFAESDVFNGGQDKENISCGGLIEDAELMNEIQKDIIRTQPNIEFFVSNEHQAAMKRILFIYAKLNPGVRYVQGMNEVLGVLYYVFANSLAIDKPEADAFFCFTNLMSELRDLYIHSLDHSDTGLLGHISKLNDLLQQIDPELWTHLYLVNQLNPSHYALRWMTTLLTREFSLPQTLRLWDSLFASVSRTDFLIFFSLAMLRAQRDALLQGDFSLCLSLLQNYPPTDPNYLLQVSNSLRQTYLSSSGSGTSSSRFVSLLNTNNNLLASGSSWLLRKFTPSATGSSQSSVQLSTPPKKSSTSSSSSGNRSSNFFLNNLNGLPSFSTSFHSTTTTIPNSSN</sequence>
<dbReference type="FunFam" id="1.10.472.80:FF:000048">
    <property type="entry name" value="TBC domain containing protein"/>
    <property type="match status" value="1"/>
</dbReference>
<proteinExistence type="predicted"/>
<dbReference type="InterPro" id="IPR035969">
    <property type="entry name" value="Rab-GAP_TBC_sf"/>
</dbReference>
<dbReference type="GO" id="GO:0006886">
    <property type="term" value="P:intracellular protein transport"/>
    <property type="evidence" value="ECO:0007669"/>
    <property type="project" value="TreeGrafter"/>
</dbReference>
<dbReference type="GO" id="GO:0005096">
    <property type="term" value="F:GTPase activator activity"/>
    <property type="evidence" value="ECO:0007669"/>
    <property type="project" value="TreeGrafter"/>
</dbReference>
<dbReference type="InterPro" id="IPR000195">
    <property type="entry name" value="Rab-GAP-TBC_dom"/>
</dbReference>
<evidence type="ECO:0000259" key="2">
    <source>
        <dbReference type="PROSITE" id="PS50086"/>
    </source>
</evidence>
<feature type="region of interest" description="Disordered" evidence="1">
    <location>
        <begin position="428"/>
        <end position="456"/>
    </location>
</feature>
<dbReference type="AlphaFoldDB" id="A0A7S3NPE7"/>
<accession>A0A7S3NPE7</accession>
<evidence type="ECO:0000256" key="1">
    <source>
        <dbReference type="SAM" id="MobiDB-lite"/>
    </source>
</evidence>
<protein>
    <recommendedName>
        <fullName evidence="2">Rab-GAP TBC domain-containing protein</fullName>
    </recommendedName>
</protein>
<dbReference type="Gene3D" id="1.10.8.270">
    <property type="entry name" value="putative rabgap domain of human tbc1 domain family member 14 like domains"/>
    <property type="match status" value="1"/>
</dbReference>
<dbReference type="Gene3D" id="1.10.472.80">
    <property type="entry name" value="Ypt/Rab-GAP domain of gyp1p, domain 3"/>
    <property type="match status" value="1"/>
</dbReference>
<dbReference type="PANTHER" id="PTHR22957:SF27">
    <property type="entry name" value="TBC1 DOMAIN FAMILY MEMBER 13"/>
    <property type="match status" value="1"/>
</dbReference>
<dbReference type="EMBL" id="HBIJ01022506">
    <property type="protein sequence ID" value="CAE0373904.1"/>
    <property type="molecule type" value="Transcribed_RNA"/>
</dbReference>
<dbReference type="Pfam" id="PF00566">
    <property type="entry name" value="RabGAP-TBC"/>
    <property type="match status" value="1"/>
</dbReference>
<dbReference type="SUPFAM" id="SSF47923">
    <property type="entry name" value="Ypt/Rab-GAP domain of gyp1p"/>
    <property type="match status" value="2"/>
</dbReference>
<dbReference type="SMART" id="SM00164">
    <property type="entry name" value="TBC"/>
    <property type="match status" value="1"/>
</dbReference>